<dbReference type="PROSITE" id="PS01124">
    <property type="entry name" value="HTH_ARAC_FAMILY_2"/>
    <property type="match status" value="1"/>
</dbReference>
<dbReference type="InterPro" id="IPR046532">
    <property type="entry name" value="DUF6597"/>
</dbReference>
<evidence type="ECO:0000256" key="3">
    <source>
        <dbReference type="ARBA" id="ARBA00023163"/>
    </source>
</evidence>
<comment type="caution">
    <text evidence="5">The sequence shown here is derived from an EMBL/GenBank/DDBJ whole genome shotgun (WGS) entry which is preliminary data.</text>
</comment>
<reference evidence="5 6" key="1">
    <citation type="submission" date="2019-06" db="EMBL/GenBank/DDBJ databases">
        <title>Sequencing the genomes of 1000 actinobacteria strains.</title>
        <authorList>
            <person name="Klenk H.-P."/>
        </authorList>
    </citation>
    <scope>NUCLEOTIDE SEQUENCE [LARGE SCALE GENOMIC DNA]</scope>
    <source>
        <strain evidence="5 6">DSM 45511</strain>
    </source>
</reference>
<evidence type="ECO:0000313" key="5">
    <source>
        <dbReference type="EMBL" id="TQM45746.1"/>
    </source>
</evidence>
<keyword evidence="1" id="KW-0805">Transcription regulation</keyword>
<keyword evidence="3" id="KW-0804">Transcription</keyword>
<proteinExistence type="predicted"/>
<gene>
    <name evidence="5" type="ORF">FB388_3146</name>
</gene>
<sequence>MPQPAGQRYVERLPIPALADIVSTVWFQQLAPDAPAYLHRNLPHGGTEIVCTIGATPRVLGPLTGAHVEVLPPGTTAVGMRLRPGAAGALLGAPASELVDLTVPADALWGRAGTVLGDRVDAAGSPAEALAALQRAMVARRLSDADLDPLVGEAVRLLMPGLATPVAALPTLLATSERNLRRRCQAAVGLGPKALHRTLRFQGFLARAQQAFATGRTPDGLAELAIRSGYADQAHLTRECVRLTGTTPRAFLAENADACACGHDHAASYELMLAGSFKNATAAAS</sequence>
<dbReference type="EMBL" id="VFPH01000001">
    <property type="protein sequence ID" value="TQM45746.1"/>
    <property type="molecule type" value="Genomic_DNA"/>
</dbReference>
<dbReference type="OrthoDB" id="2559672at2"/>
<evidence type="ECO:0000259" key="4">
    <source>
        <dbReference type="PROSITE" id="PS01124"/>
    </source>
</evidence>
<dbReference type="Proteomes" id="UP000319818">
    <property type="component" value="Unassembled WGS sequence"/>
</dbReference>
<feature type="domain" description="HTH araC/xylS-type" evidence="4">
    <location>
        <begin position="166"/>
        <end position="254"/>
    </location>
</feature>
<evidence type="ECO:0000313" key="6">
    <source>
        <dbReference type="Proteomes" id="UP000319818"/>
    </source>
</evidence>
<dbReference type="PANTHER" id="PTHR46796">
    <property type="entry name" value="HTH-TYPE TRANSCRIPTIONAL ACTIVATOR RHAS-RELATED"/>
    <property type="match status" value="1"/>
</dbReference>
<dbReference type="Gene3D" id="1.10.10.60">
    <property type="entry name" value="Homeodomain-like"/>
    <property type="match status" value="1"/>
</dbReference>
<dbReference type="GO" id="GO:0043565">
    <property type="term" value="F:sequence-specific DNA binding"/>
    <property type="evidence" value="ECO:0007669"/>
    <property type="project" value="InterPro"/>
</dbReference>
<organism evidence="5 6">
    <name type="scientific">Pseudonocardia cypriaca</name>
    <dbReference type="NCBI Taxonomy" id="882449"/>
    <lineage>
        <taxon>Bacteria</taxon>
        <taxon>Bacillati</taxon>
        <taxon>Actinomycetota</taxon>
        <taxon>Actinomycetes</taxon>
        <taxon>Pseudonocardiales</taxon>
        <taxon>Pseudonocardiaceae</taxon>
        <taxon>Pseudonocardia</taxon>
    </lineage>
</organism>
<dbReference type="InterPro" id="IPR050204">
    <property type="entry name" value="AraC_XylS_family_regulators"/>
</dbReference>
<evidence type="ECO:0000256" key="2">
    <source>
        <dbReference type="ARBA" id="ARBA00023125"/>
    </source>
</evidence>
<dbReference type="PANTHER" id="PTHR46796:SF15">
    <property type="entry name" value="BLL1074 PROTEIN"/>
    <property type="match status" value="1"/>
</dbReference>
<dbReference type="RefSeq" id="WP_142101543.1">
    <property type="nucleotide sequence ID" value="NZ_VFPH01000001.1"/>
</dbReference>
<dbReference type="Pfam" id="PF20240">
    <property type="entry name" value="DUF6597"/>
    <property type="match status" value="1"/>
</dbReference>
<name>A0A543GI54_9PSEU</name>
<dbReference type="InterPro" id="IPR018060">
    <property type="entry name" value="HTH_AraC"/>
</dbReference>
<accession>A0A543GI54</accession>
<dbReference type="SMART" id="SM00342">
    <property type="entry name" value="HTH_ARAC"/>
    <property type="match status" value="1"/>
</dbReference>
<protein>
    <submittedName>
        <fullName evidence="5">AraC-like DNA-binding protein</fullName>
    </submittedName>
</protein>
<keyword evidence="6" id="KW-1185">Reference proteome</keyword>
<dbReference type="AlphaFoldDB" id="A0A543GI54"/>
<keyword evidence="2 5" id="KW-0238">DNA-binding</keyword>
<evidence type="ECO:0000256" key="1">
    <source>
        <dbReference type="ARBA" id="ARBA00023015"/>
    </source>
</evidence>
<dbReference type="Pfam" id="PF12833">
    <property type="entry name" value="HTH_18"/>
    <property type="match status" value="1"/>
</dbReference>
<dbReference type="GO" id="GO:0003700">
    <property type="term" value="F:DNA-binding transcription factor activity"/>
    <property type="evidence" value="ECO:0007669"/>
    <property type="project" value="InterPro"/>
</dbReference>